<evidence type="ECO:0000313" key="1">
    <source>
        <dbReference type="EMBL" id="KAH1030924.1"/>
    </source>
</evidence>
<dbReference type="AlphaFoldDB" id="A0A9D3U6T9"/>
<evidence type="ECO:0000313" key="2">
    <source>
        <dbReference type="Proteomes" id="UP000828251"/>
    </source>
</evidence>
<reference evidence="1 2" key="1">
    <citation type="journal article" date="2021" name="Plant Biotechnol. J.">
        <title>Multi-omics assisted identification of the key and species-specific regulatory components of drought-tolerant mechanisms in Gossypium stocksii.</title>
        <authorList>
            <person name="Yu D."/>
            <person name="Ke L."/>
            <person name="Zhang D."/>
            <person name="Wu Y."/>
            <person name="Sun Y."/>
            <person name="Mei J."/>
            <person name="Sun J."/>
            <person name="Sun Y."/>
        </authorList>
    </citation>
    <scope>NUCLEOTIDE SEQUENCE [LARGE SCALE GENOMIC DNA]</scope>
    <source>
        <strain evidence="2">cv. E1</strain>
        <tissue evidence="1">Leaf</tissue>
    </source>
</reference>
<keyword evidence="2" id="KW-1185">Reference proteome</keyword>
<organism evidence="1 2">
    <name type="scientific">Gossypium stocksii</name>
    <dbReference type="NCBI Taxonomy" id="47602"/>
    <lineage>
        <taxon>Eukaryota</taxon>
        <taxon>Viridiplantae</taxon>
        <taxon>Streptophyta</taxon>
        <taxon>Embryophyta</taxon>
        <taxon>Tracheophyta</taxon>
        <taxon>Spermatophyta</taxon>
        <taxon>Magnoliopsida</taxon>
        <taxon>eudicotyledons</taxon>
        <taxon>Gunneridae</taxon>
        <taxon>Pentapetalae</taxon>
        <taxon>rosids</taxon>
        <taxon>malvids</taxon>
        <taxon>Malvales</taxon>
        <taxon>Malvaceae</taxon>
        <taxon>Malvoideae</taxon>
        <taxon>Gossypium</taxon>
    </lineage>
</organism>
<comment type="caution">
    <text evidence="1">The sequence shown here is derived from an EMBL/GenBank/DDBJ whole genome shotgun (WGS) entry which is preliminary data.</text>
</comment>
<accession>A0A9D3U6T9</accession>
<feature type="non-terminal residue" evidence="1">
    <location>
        <position position="95"/>
    </location>
</feature>
<feature type="non-terminal residue" evidence="1">
    <location>
        <position position="1"/>
    </location>
</feature>
<proteinExistence type="predicted"/>
<dbReference type="EMBL" id="JAIQCV010000013">
    <property type="protein sequence ID" value="KAH1030924.1"/>
    <property type="molecule type" value="Genomic_DNA"/>
</dbReference>
<name>A0A9D3U6T9_9ROSI</name>
<dbReference type="Proteomes" id="UP000828251">
    <property type="component" value="Unassembled WGS sequence"/>
</dbReference>
<gene>
    <name evidence="1" type="ORF">J1N35_043098</name>
</gene>
<sequence>RTTVVCDDPCDPKENFRLMGLQARVAHMPKLALPVWFTRTGPKNLHTRVDCPCGHTRPTWPSPCGSHGHHTIVSCAQPCLRQSHGRVIAHGHLHG</sequence>
<protein>
    <submittedName>
        <fullName evidence="1">Uncharacterized protein</fullName>
    </submittedName>
</protein>